<dbReference type="AlphaFoldDB" id="A0A453F308"/>
<evidence type="ECO:0000313" key="3">
    <source>
        <dbReference type="Proteomes" id="UP000015105"/>
    </source>
</evidence>
<reference evidence="3" key="1">
    <citation type="journal article" date="2014" name="Science">
        <title>Ancient hybridizations among the ancestral genomes of bread wheat.</title>
        <authorList>
            <consortium name="International Wheat Genome Sequencing Consortium,"/>
            <person name="Marcussen T."/>
            <person name="Sandve S.R."/>
            <person name="Heier L."/>
            <person name="Spannagl M."/>
            <person name="Pfeifer M."/>
            <person name="Jakobsen K.S."/>
            <person name="Wulff B.B."/>
            <person name="Steuernagel B."/>
            <person name="Mayer K.F."/>
            <person name="Olsen O.A."/>
        </authorList>
    </citation>
    <scope>NUCLEOTIDE SEQUENCE [LARGE SCALE GENOMIC DNA]</scope>
    <source>
        <strain evidence="3">cv. AL8/78</strain>
    </source>
</reference>
<proteinExistence type="predicted"/>
<name>A0A453F308_AEGTS</name>
<dbReference type="Gramene" id="AET3Gv20554600.1">
    <property type="protein sequence ID" value="AET3Gv20554600.1"/>
    <property type="gene ID" value="AET3Gv20554600"/>
</dbReference>
<feature type="compositionally biased region" description="Basic and acidic residues" evidence="1">
    <location>
        <begin position="92"/>
        <end position="112"/>
    </location>
</feature>
<reference evidence="2" key="5">
    <citation type="journal article" date="2021" name="G3 (Bethesda)">
        <title>Aegilops tauschii genome assembly Aet v5.0 features greater sequence contiguity and improved annotation.</title>
        <authorList>
            <person name="Wang L."/>
            <person name="Zhu T."/>
            <person name="Rodriguez J.C."/>
            <person name="Deal K.R."/>
            <person name="Dubcovsky J."/>
            <person name="McGuire P.E."/>
            <person name="Lux T."/>
            <person name="Spannagl M."/>
            <person name="Mayer K.F.X."/>
            <person name="Baldrich P."/>
            <person name="Meyers B.C."/>
            <person name="Huo N."/>
            <person name="Gu Y.Q."/>
            <person name="Zhou H."/>
            <person name="Devos K.M."/>
            <person name="Bennetzen J.L."/>
            <person name="Unver T."/>
            <person name="Budak H."/>
            <person name="Gulick P.J."/>
            <person name="Galiba G."/>
            <person name="Kalapos B."/>
            <person name="Nelson D.R."/>
            <person name="Li P."/>
            <person name="You F.M."/>
            <person name="Luo M.C."/>
            <person name="Dvorak J."/>
        </authorList>
    </citation>
    <scope>NUCLEOTIDE SEQUENCE [LARGE SCALE GENOMIC DNA]</scope>
    <source>
        <strain evidence="2">cv. AL8/78</strain>
    </source>
</reference>
<reference evidence="2" key="4">
    <citation type="submission" date="2019-03" db="UniProtKB">
        <authorList>
            <consortium name="EnsemblPlants"/>
        </authorList>
    </citation>
    <scope>IDENTIFICATION</scope>
</reference>
<feature type="compositionally biased region" description="Pro residues" evidence="1">
    <location>
        <begin position="12"/>
        <end position="23"/>
    </location>
</feature>
<feature type="region of interest" description="Disordered" evidence="1">
    <location>
        <begin position="1"/>
        <end position="36"/>
    </location>
</feature>
<reference evidence="2" key="3">
    <citation type="journal article" date="2017" name="Nature">
        <title>Genome sequence of the progenitor of the wheat D genome Aegilops tauschii.</title>
        <authorList>
            <person name="Luo M.C."/>
            <person name="Gu Y.Q."/>
            <person name="Puiu D."/>
            <person name="Wang H."/>
            <person name="Twardziok S.O."/>
            <person name="Deal K.R."/>
            <person name="Huo N."/>
            <person name="Zhu T."/>
            <person name="Wang L."/>
            <person name="Wang Y."/>
            <person name="McGuire P.E."/>
            <person name="Liu S."/>
            <person name="Long H."/>
            <person name="Ramasamy R.K."/>
            <person name="Rodriguez J.C."/>
            <person name="Van S.L."/>
            <person name="Yuan L."/>
            <person name="Wang Z."/>
            <person name="Xia Z."/>
            <person name="Xiao L."/>
            <person name="Anderson O.D."/>
            <person name="Ouyang S."/>
            <person name="Liang Y."/>
            <person name="Zimin A.V."/>
            <person name="Pertea G."/>
            <person name="Qi P."/>
            <person name="Bennetzen J.L."/>
            <person name="Dai X."/>
            <person name="Dawson M.W."/>
            <person name="Muller H.G."/>
            <person name="Kugler K."/>
            <person name="Rivarola-Duarte L."/>
            <person name="Spannagl M."/>
            <person name="Mayer K.F.X."/>
            <person name="Lu F.H."/>
            <person name="Bevan M.W."/>
            <person name="Leroy P."/>
            <person name="Li P."/>
            <person name="You F.M."/>
            <person name="Sun Q."/>
            <person name="Liu Z."/>
            <person name="Lyons E."/>
            <person name="Wicker T."/>
            <person name="Salzberg S.L."/>
            <person name="Devos K.M."/>
            <person name="Dvorak J."/>
        </authorList>
    </citation>
    <scope>NUCLEOTIDE SEQUENCE [LARGE SCALE GENOMIC DNA]</scope>
    <source>
        <strain evidence="2">cv. AL8/78</strain>
    </source>
</reference>
<protein>
    <submittedName>
        <fullName evidence="2">Uncharacterized protein</fullName>
    </submittedName>
</protein>
<organism evidence="2 3">
    <name type="scientific">Aegilops tauschii subsp. strangulata</name>
    <name type="common">Goatgrass</name>
    <dbReference type="NCBI Taxonomy" id="200361"/>
    <lineage>
        <taxon>Eukaryota</taxon>
        <taxon>Viridiplantae</taxon>
        <taxon>Streptophyta</taxon>
        <taxon>Embryophyta</taxon>
        <taxon>Tracheophyta</taxon>
        <taxon>Spermatophyta</taxon>
        <taxon>Magnoliopsida</taxon>
        <taxon>Liliopsida</taxon>
        <taxon>Poales</taxon>
        <taxon>Poaceae</taxon>
        <taxon>BOP clade</taxon>
        <taxon>Pooideae</taxon>
        <taxon>Triticodae</taxon>
        <taxon>Triticeae</taxon>
        <taxon>Triticinae</taxon>
        <taxon>Aegilops</taxon>
    </lineage>
</organism>
<evidence type="ECO:0000313" key="2">
    <source>
        <dbReference type="EnsemblPlants" id="AET3Gv20554600.1"/>
    </source>
</evidence>
<sequence>AHGKLHHLAHSPPSPCAPAPRGPPARVHPLPDKVGSPDLLAYSNPKFYQAAPLDPLHRLRRRRARVLTRRRFPAATRHRMPSTDTTTMMAEGRARGVVEDGCRHEDAGARVR</sequence>
<reference evidence="3" key="2">
    <citation type="journal article" date="2017" name="Nat. Plants">
        <title>The Aegilops tauschii genome reveals multiple impacts of transposons.</title>
        <authorList>
            <person name="Zhao G."/>
            <person name="Zou C."/>
            <person name="Li K."/>
            <person name="Wang K."/>
            <person name="Li T."/>
            <person name="Gao L."/>
            <person name="Zhang X."/>
            <person name="Wang H."/>
            <person name="Yang Z."/>
            <person name="Liu X."/>
            <person name="Jiang W."/>
            <person name="Mao L."/>
            <person name="Kong X."/>
            <person name="Jiao Y."/>
            <person name="Jia J."/>
        </authorList>
    </citation>
    <scope>NUCLEOTIDE SEQUENCE [LARGE SCALE GENOMIC DNA]</scope>
    <source>
        <strain evidence="3">cv. AL8/78</strain>
    </source>
</reference>
<evidence type="ECO:0000256" key="1">
    <source>
        <dbReference type="SAM" id="MobiDB-lite"/>
    </source>
</evidence>
<feature type="compositionally biased region" description="Basic residues" evidence="1">
    <location>
        <begin position="71"/>
        <end position="80"/>
    </location>
</feature>
<feature type="region of interest" description="Disordered" evidence="1">
    <location>
        <begin position="71"/>
        <end position="112"/>
    </location>
</feature>
<dbReference type="EnsemblPlants" id="AET3Gv20554600.1">
    <property type="protein sequence ID" value="AET3Gv20554600.1"/>
    <property type="gene ID" value="AET3Gv20554600"/>
</dbReference>
<keyword evidence="3" id="KW-1185">Reference proteome</keyword>
<dbReference type="Proteomes" id="UP000015105">
    <property type="component" value="Chromosome 3D"/>
</dbReference>
<accession>A0A453F308</accession>